<sequence>MKSRVQPRWILLSILAVALAVCVVAAGVRTLHSFEKEKSAPQADALAVKMVRELGYSEAYTQVPAASVQKYYPVDADLLAGAGMWLAKGSDKAGELCCFQLRRAADAPAVKKAVAERLSSKAQALRAVNVAQYRMVQNAVVVQQGQYVLVAVSADSTVEKELFYKLLK</sequence>
<organism evidence="1 2">
    <name type="scientific">Caproicibacterium argilliputei</name>
    <dbReference type="NCBI Taxonomy" id="3030016"/>
    <lineage>
        <taxon>Bacteria</taxon>
        <taxon>Bacillati</taxon>
        <taxon>Bacillota</taxon>
        <taxon>Clostridia</taxon>
        <taxon>Eubacteriales</taxon>
        <taxon>Oscillospiraceae</taxon>
        <taxon>Caproicibacterium</taxon>
    </lineage>
</organism>
<accession>A0AA97DC97</accession>
<dbReference type="EMBL" id="CP135996">
    <property type="protein sequence ID" value="WOC33164.1"/>
    <property type="molecule type" value="Genomic_DNA"/>
</dbReference>
<gene>
    <name evidence="1" type="ORF">PXC00_04625</name>
</gene>
<dbReference type="AlphaFoldDB" id="A0AA97DC97"/>
<dbReference type="RefSeq" id="WP_275844387.1">
    <property type="nucleotide sequence ID" value="NZ_CP135996.1"/>
</dbReference>
<dbReference type="KEGG" id="carl:PXC00_04625"/>
<proteinExistence type="predicted"/>
<name>A0AA97DC97_9FIRM</name>
<evidence type="ECO:0000313" key="2">
    <source>
        <dbReference type="Proteomes" id="UP001300604"/>
    </source>
</evidence>
<reference evidence="2" key="2">
    <citation type="submission" date="2024-06" db="EMBL/GenBank/DDBJ databases">
        <title>Caproicibacterium argilliputei sp. nov, a novel caproic acid producing anaerobic bacterium isolated from pit mud.</title>
        <authorList>
            <person name="Zeng C."/>
        </authorList>
    </citation>
    <scope>NUCLEOTIDE SEQUENCE [LARGE SCALE GENOMIC DNA]</scope>
    <source>
        <strain evidence="2">ZCY20-5</strain>
    </source>
</reference>
<evidence type="ECO:0000313" key="1">
    <source>
        <dbReference type="EMBL" id="WOC33164.1"/>
    </source>
</evidence>
<dbReference type="Pfam" id="PF14270">
    <property type="entry name" value="DUF4358"/>
    <property type="match status" value="1"/>
</dbReference>
<keyword evidence="2" id="KW-1185">Reference proteome</keyword>
<dbReference type="Proteomes" id="UP001300604">
    <property type="component" value="Chromosome"/>
</dbReference>
<protein>
    <submittedName>
        <fullName evidence="1">DUF4358 domain-containing protein</fullName>
    </submittedName>
</protein>
<dbReference type="InterPro" id="IPR025648">
    <property type="entry name" value="DUF4358"/>
</dbReference>
<reference evidence="1 2" key="1">
    <citation type="submission" date="2024-06" db="EMBL/GenBank/DDBJ databases">
        <title>Caproicibacterium argilliputei sp. nov, a novel caproic acid producing anaerobic bacterium isolated from pit mud.</title>
        <authorList>
            <person name="Xia S."/>
        </authorList>
    </citation>
    <scope>NUCLEOTIDE SEQUENCE [LARGE SCALE GENOMIC DNA]</scope>
    <source>
        <strain evidence="1 2">ZCY20-5</strain>
    </source>
</reference>
<reference evidence="2" key="3">
    <citation type="submission" date="2024-06" db="EMBL/GenBank/DDBJ databases">
        <authorList>
            <person name="Zeng C."/>
        </authorList>
    </citation>
    <scope>NUCLEOTIDE SEQUENCE [LARGE SCALE GENOMIC DNA]</scope>
    <source>
        <strain evidence="2">ZCY20-5</strain>
    </source>
</reference>